<comment type="caution">
    <text evidence="1">The sequence shown here is derived from an EMBL/GenBank/DDBJ whole genome shotgun (WGS) entry which is preliminary data.</text>
</comment>
<evidence type="ECO:0000313" key="2">
    <source>
        <dbReference type="Proteomes" id="UP001161423"/>
    </source>
</evidence>
<evidence type="ECO:0000313" key="1">
    <source>
        <dbReference type="EMBL" id="GLQ00641.1"/>
    </source>
</evidence>
<proteinExistence type="predicted"/>
<dbReference type="Proteomes" id="UP001161423">
    <property type="component" value="Unassembled WGS sequence"/>
</dbReference>
<sequence length="66" mass="8126">MWSSELLFFQFNFHFIHQINQWALVFTVEETEYTYGHYDSVEQCQNVQDYLQNNDEYIDLDELHQA</sequence>
<reference evidence="1" key="2">
    <citation type="submission" date="2023-01" db="EMBL/GenBank/DDBJ databases">
        <title>Draft genome sequence of Methylophaga thalassica strain NBRC 102424.</title>
        <authorList>
            <person name="Sun Q."/>
            <person name="Mori K."/>
        </authorList>
    </citation>
    <scope>NUCLEOTIDE SEQUENCE</scope>
    <source>
        <strain evidence="1">NBRC 102424</strain>
    </source>
</reference>
<dbReference type="RefSeq" id="WP_104935287.1">
    <property type="nucleotide sequence ID" value="NZ_BSND01000012.1"/>
</dbReference>
<keyword evidence="2" id="KW-1185">Reference proteome</keyword>
<gene>
    <name evidence="1" type="ORF">GCM10007891_24940</name>
</gene>
<accession>A0ABQ5U1I1</accession>
<reference evidence="1" key="1">
    <citation type="journal article" date="2014" name="Int. J. Syst. Evol. Microbiol.">
        <title>Complete genome of a new Firmicutes species belonging to the dominant human colonic microbiota ('Ruminococcus bicirculans') reveals two chromosomes and a selective capacity to utilize plant glucans.</title>
        <authorList>
            <consortium name="NISC Comparative Sequencing Program"/>
            <person name="Wegmann U."/>
            <person name="Louis P."/>
            <person name="Goesmann A."/>
            <person name="Henrissat B."/>
            <person name="Duncan S.H."/>
            <person name="Flint H.J."/>
        </authorList>
    </citation>
    <scope>NUCLEOTIDE SEQUENCE</scope>
    <source>
        <strain evidence="1">NBRC 102424</strain>
    </source>
</reference>
<name>A0ABQ5U1I1_9GAMM</name>
<organism evidence="1 2">
    <name type="scientific">Methylophaga thalassica</name>
    <dbReference type="NCBI Taxonomy" id="40223"/>
    <lineage>
        <taxon>Bacteria</taxon>
        <taxon>Pseudomonadati</taxon>
        <taxon>Pseudomonadota</taxon>
        <taxon>Gammaproteobacteria</taxon>
        <taxon>Thiotrichales</taxon>
        <taxon>Piscirickettsiaceae</taxon>
        <taxon>Methylophaga</taxon>
    </lineage>
</organism>
<dbReference type="EMBL" id="BSND01000012">
    <property type="protein sequence ID" value="GLQ00641.1"/>
    <property type="molecule type" value="Genomic_DNA"/>
</dbReference>
<protein>
    <submittedName>
        <fullName evidence="1">Uncharacterized protein</fullName>
    </submittedName>
</protein>